<keyword evidence="1" id="KW-0378">Hydrolase</keyword>
<dbReference type="EC" id="3.4.13.-" evidence="1"/>
<sequence>MKYFDFHCHPVLKQLFSDNPNIDSFIYRSDVAGLPRACSDLPSIIETQTHQSQLAEFNDEVIVGAVLYSVERNVAETVIPLRSFLKKASQFKLSEKLLQDIVQNNNKPFSDFLMKRTLNEYLEASSSFHILTEESFKSALPKNKVNVFFTIEGCHSLVDSPNFCDATNKYDPDDILNNLGQVEEKVKVLSINITHLQQSSLCNQAFGMQVADSTVFFPSGNGFEDDGRKVVQGIFDRKICVDVKHMSYKSREDIMNEIDSGKFNNVQPLVCTHAGFTGVSFKDWAGHIQLKKPLSGALYLEITKSLHTKNNPKRPGCPTFNASTINLFDEEIVWIVKNGGVIGISLDRRILGYVDKHDDDPIGITGMERIVDKEYFSKSEWNVLGINDSEIGKAIDDDDCLFMNELEECTETSIPQRDEYFYDHLLNHIKHYFQVCKDHGISIAVAQKQITIGTDYDGLINPFINMPTVRRMADVKSYIRMNLKFFLKDFDNSEKWSDELNVDTFVEDLFYNNGYRFVKSRFQM</sequence>
<dbReference type="SUPFAM" id="SSF51556">
    <property type="entry name" value="Metallo-dependent hydrolases"/>
    <property type="match status" value="1"/>
</dbReference>
<evidence type="ECO:0000313" key="1">
    <source>
        <dbReference type="EMBL" id="MCW3169529.1"/>
    </source>
</evidence>
<evidence type="ECO:0000313" key="2">
    <source>
        <dbReference type="Proteomes" id="UP001163731"/>
    </source>
</evidence>
<name>A0ABT3I0G5_9FLAO</name>
<dbReference type="InterPro" id="IPR032466">
    <property type="entry name" value="Metal_Hydrolase"/>
</dbReference>
<dbReference type="GO" id="GO:0016805">
    <property type="term" value="F:dipeptidase activity"/>
    <property type="evidence" value="ECO:0007669"/>
    <property type="project" value="UniProtKB-KW"/>
</dbReference>
<keyword evidence="1" id="KW-0224">Dipeptidase</keyword>
<dbReference type="EMBL" id="JAPDHW010000009">
    <property type="protein sequence ID" value="MCW3169529.1"/>
    <property type="molecule type" value="Genomic_DNA"/>
</dbReference>
<keyword evidence="1" id="KW-0645">Protease</keyword>
<dbReference type="InterPro" id="IPR008257">
    <property type="entry name" value="Pept_M19"/>
</dbReference>
<dbReference type="RefSeq" id="WP_264750721.1">
    <property type="nucleotide sequence ID" value="NZ_JAPDHW010000009.1"/>
</dbReference>
<accession>A0ABT3I0G5</accession>
<dbReference type="Gene3D" id="3.20.20.140">
    <property type="entry name" value="Metal-dependent hydrolases"/>
    <property type="match status" value="1"/>
</dbReference>
<protein>
    <submittedName>
        <fullName evidence="1">Membrane dipeptidase</fullName>
        <ecNumber evidence="1">3.4.13.-</ecNumber>
    </submittedName>
</protein>
<proteinExistence type="predicted"/>
<organism evidence="1 2">
    <name type="scientific">Chryseobacterium kimseyorum</name>
    <dbReference type="NCBI Taxonomy" id="2984028"/>
    <lineage>
        <taxon>Bacteria</taxon>
        <taxon>Pseudomonadati</taxon>
        <taxon>Bacteroidota</taxon>
        <taxon>Flavobacteriia</taxon>
        <taxon>Flavobacteriales</taxon>
        <taxon>Weeksellaceae</taxon>
        <taxon>Chryseobacterium group</taxon>
        <taxon>Chryseobacterium</taxon>
    </lineage>
</organism>
<keyword evidence="2" id="KW-1185">Reference proteome</keyword>
<reference evidence="1" key="1">
    <citation type="submission" date="2022-10" db="EMBL/GenBank/DDBJ databases">
        <title>Chryseobacterium babae sp. nov. isolated from the gut of the beetle Oryctes rhinoceros, and Chryseobacterium kimseyorum sp. nov., isolated from a stick insect rearing cage.</title>
        <authorList>
            <person name="Shelomi M."/>
            <person name="Han C.-J."/>
            <person name="Chen W.-M."/>
            <person name="Chen H.-K."/>
            <person name="Liaw S.-J."/>
            <person name="Muhle E."/>
            <person name="Clermont D."/>
        </authorList>
    </citation>
    <scope>NUCLEOTIDE SEQUENCE</scope>
    <source>
        <strain evidence="1">09-1422</strain>
    </source>
</reference>
<dbReference type="Pfam" id="PF01244">
    <property type="entry name" value="Peptidase_M19"/>
    <property type="match status" value="1"/>
</dbReference>
<dbReference type="Proteomes" id="UP001163731">
    <property type="component" value="Unassembled WGS sequence"/>
</dbReference>
<gene>
    <name evidence="1" type="ORF">OMO38_13455</name>
</gene>
<comment type="caution">
    <text evidence="1">The sequence shown here is derived from an EMBL/GenBank/DDBJ whole genome shotgun (WGS) entry which is preliminary data.</text>
</comment>